<gene>
    <name evidence="7" type="ORF">EEDITHA_LOCUS19571</name>
</gene>
<dbReference type="AlphaFoldDB" id="A0AAU9V510"/>
<dbReference type="EMBL" id="CAKOGL010000028">
    <property type="protein sequence ID" value="CAH2105291.1"/>
    <property type="molecule type" value="Genomic_DNA"/>
</dbReference>
<comment type="caution">
    <text evidence="7">The sequence shown here is derived from an EMBL/GenBank/DDBJ whole genome shotgun (WGS) entry which is preliminary data.</text>
</comment>
<dbReference type="Pfam" id="PF00151">
    <property type="entry name" value="Lipase"/>
    <property type="match status" value="1"/>
</dbReference>
<keyword evidence="8" id="KW-1185">Reference proteome</keyword>
<evidence type="ECO:0000256" key="3">
    <source>
        <dbReference type="ARBA" id="ARBA00022525"/>
    </source>
</evidence>
<dbReference type="GO" id="GO:0016042">
    <property type="term" value="P:lipid catabolic process"/>
    <property type="evidence" value="ECO:0007669"/>
    <property type="project" value="TreeGrafter"/>
</dbReference>
<dbReference type="InterPro" id="IPR029058">
    <property type="entry name" value="AB_hydrolase_fold"/>
</dbReference>
<dbReference type="InterPro" id="IPR000734">
    <property type="entry name" value="TAG_lipase"/>
</dbReference>
<dbReference type="Proteomes" id="UP001153954">
    <property type="component" value="Unassembled WGS sequence"/>
</dbReference>
<dbReference type="Gene3D" id="3.40.50.1820">
    <property type="entry name" value="alpha/beta hydrolase"/>
    <property type="match status" value="1"/>
</dbReference>
<evidence type="ECO:0000256" key="1">
    <source>
        <dbReference type="ARBA" id="ARBA00004613"/>
    </source>
</evidence>
<feature type="signal peptide" evidence="5">
    <location>
        <begin position="1"/>
        <end position="31"/>
    </location>
</feature>
<accession>A0AAU9V510</accession>
<dbReference type="GO" id="GO:0017171">
    <property type="term" value="F:serine hydrolase activity"/>
    <property type="evidence" value="ECO:0007669"/>
    <property type="project" value="TreeGrafter"/>
</dbReference>
<dbReference type="GO" id="GO:0005615">
    <property type="term" value="C:extracellular space"/>
    <property type="evidence" value="ECO:0007669"/>
    <property type="project" value="TreeGrafter"/>
</dbReference>
<comment type="similarity">
    <text evidence="2 4">Belongs to the AB hydrolase superfamily. Lipase family.</text>
</comment>
<evidence type="ECO:0000313" key="7">
    <source>
        <dbReference type="EMBL" id="CAH2105291.1"/>
    </source>
</evidence>
<proteinExistence type="inferred from homology"/>
<sequence>MLGTSSVKMMTYVYALTFVFSLVLFTETIKADPIDDRFRMLYSKNIKCDHDRSLNLDVNETQIYFYDFVNNINITSKIDGAAELLKRSIELDHSRRLIVFVPGYKSHINKELEELARQTFRNVTNAYLVIVDHSAYTFENKDKLESYLRSVRYSYYIGNILGKFFANVSSGTFSSDNIHCIGHSLGSHMLAYAGETFTDITKKKLSRITGLDPAGPCFSDSKIEEQIRSGVAKYVEVSHCNTGHFGTTKTIADTDFFFNYEGKVQPNCDKDNVEETEKCYHKACVKYYMKTVHNPELYLARSCASYKDFKEGMCEDNETAIVGYYNPGNARGIFYVSTDQNGNKWKNANKKLKLT</sequence>
<dbReference type="PANTHER" id="PTHR11610:SF173">
    <property type="entry name" value="LIPASE DOMAIN-CONTAINING PROTEIN-RELATED"/>
    <property type="match status" value="1"/>
</dbReference>
<dbReference type="InterPro" id="IPR013818">
    <property type="entry name" value="Lipase"/>
</dbReference>
<keyword evidence="3" id="KW-0964">Secreted</keyword>
<name>A0AAU9V510_EUPED</name>
<dbReference type="PANTHER" id="PTHR11610">
    <property type="entry name" value="LIPASE"/>
    <property type="match status" value="1"/>
</dbReference>
<reference evidence="7" key="1">
    <citation type="submission" date="2022-03" db="EMBL/GenBank/DDBJ databases">
        <authorList>
            <person name="Tunstrom K."/>
        </authorList>
    </citation>
    <scope>NUCLEOTIDE SEQUENCE</scope>
</reference>
<dbReference type="GO" id="GO:0016298">
    <property type="term" value="F:lipase activity"/>
    <property type="evidence" value="ECO:0007669"/>
    <property type="project" value="InterPro"/>
</dbReference>
<dbReference type="SUPFAM" id="SSF53474">
    <property type="entry name" value="alpha/beta-Hydrolases"/>
    <property type="match status" value="1"/>
</dbReference>
<evidence type="ECO:0000313" key="8">
    <source>
        <dbReference type="Proteomes" id="UP001153954"/>
    </source>
</evidence>
<evidence type="ECO:0000259" key="6">
    <source>
        <dbReference type="Pfam" id="PF00151"/>
    </source>
</evidence>
<protein>
    <recommendedName>
        <fullName evidence="6">Lipase domain-containing protein</fullName>
    </recommendedName>
</protein>
<feature type="chain" id="PRO_5043874534" description="Lipase domain-containing protein" evidence="5">
    <location>
        <begin position="32"/>
        <end position="355"/>
    </location>
</feature>
<feature type="domain" description="Lipase" evidence="6">
    <location>
        <begin position="58"/>
        <end position="325"/>
    </location>
</feature>
<keyword evidence="5" id="KW-0732">Signal</keyword>
<evidence type="ECO:0000256" key="4">
    <source>
        <dbReference type="RuleBase" id="RU004262"/>
    </source>
</evidence>
<organism evidence="7 8">
    <name type="scientific">Euphydryas editha</name>
    <name type="common">Edith's checkerspot</name>
    <dbReference type="NCBI Taxonomy" id="104508"/>
    <lineage>
        <taxon>Eukaryota</taxon>
        <taxon>Metazoa</taxon>
        <taxon>Ecdysozoa</taxon>
        <taxon>Arthropoda</taxon>
        <taxon>Hexapoda</taxon>
        <taxon>Insecta</taxon>
        <taxon>Pterygota</taxon>
        <taxon>Neoptera</taxon>
        <taxon>Endopterygota</taxon>
        <taxon>Lepidoptera</taxon>
        <taxon>Glossata</taxon>
        <taxon>Ditrysia</taxon>
        <taxon>Papilionoidea</taxon>
        <taxon>Nymphalidae</taxon>
        <taxon>Nymphalinae</taxon>
        <taxon>Euphydryas</taxon>
    </lineage>
</organism>
<dbReference type="PRINTS" id="PR00821">
    <property type="entry name" value="TAGLIPASE"/>
</dbReference>
<evidence type="ECO:0000256" key="5">
    <source>
        <dbReference type="SAM" id="SignalP"/>
    </source>
</evidence>
<comment type="subcellular location">
    <subcellularLocation>
        <location evidence="1">Secreted</location>
    </subcellularLocation>
</comment>
<evidence type="ECO:0000256" key="2">
    <source>
        <dbReference type="ARBA" id="ARBA00010701"/>
    </source>
</evidence>